<name>A0A843U1R3_COLES</name>
<comment type="caution">
    <text evidence="1">The sequence shown here is derived from an EMBL/GenBank/DDBJ whole genome shotgun (WGS) entry which is preliminary data.</text>
</comment>
<keyword evidence="2" id="KW-1185">Reference proteome</keyword>
<evidence type="ECO:0000313" key="2">
    <source>
        <dbReference type="Proteomes" id="UP000652761"/>
    </source>
</evidence>
<proteinExistence type="predicted"/>
<dbReference type="Proteomes" id="UP000652761">
    <property type="component" value="Unassembled WGS sequence"/>
</dbReference>
<evidence type="ECO:0000313" key="1">
    <source>
        <dbReference type="EMBL" id="MQL77558.1"/>
    </source>
</evidence>
<dbReference type="AlphaFoldDB" id="A0A843U1R3"/>
<dbReference type="EMBL" id="NMUH01000354">
    <property type="protein sequence ID" value="MQL77558.1"/>
    <property type="molecule type" value="Genomic_DNA"/>
</dbReference>
<gene>
    <name evidence="1" type="ORF">Taro_009950</name>
</gene>
<accession>A0A843U1R3</accession>
<reference evidence="1" key="1">
    <citation type="submission" date="2017-07" db="EMBL/GenBank/DDBJ databases">
        <title>Taro Niue Genome Assembly and Annotation.</title>
        <authorList>
            <person name="Atibalentja N."/>
            <person name="Keating K."/>
            <person name="Fields C.J."/>
        </authorList>
    </citation>
    <scope>NUCLEOTIDE SEQUENCE</scope>
    <source>
        <strain evidence="1">Niue_2</strain>
        <tissue evidence="1">Leaf</tissue>
    </source>
</reference>
<protein>
    <submittedName>
        <fullName evidence="1">Uncharacterized protein</fullName>
    </submittedName>
</protein>
<sequence length="29" mass="3609">MLTRNGALHCSLWRRKEDYLFLMQKKRDV</sequence>
<organism evidence="1 2">
    <name type="scientific">Colocasia esculenta</name>
    <name type="common">Wild taro</name>
    <name type="synonym">Arum esculentum</name>
    <dbReference type="NCBI Taxonomy" id="4460"/>
    <lineage>
        <taxon>Eukaryota</taxon>
        <taxon>Viridiplantae</taxon>
        <taxon>Streptophyta</taxon>
        <taxon>Embryophyta</taxon>
        <taxon>Tracheophyta</taxon>
        <taxon>Spermatophyta</taxon>
        <taxon>Magnoliopsida</taxon>
        <taxon>Liliopsida</taxon>
        <taxon>Araceae</taxon>
        <taxon>Aroideae</taxon>
        <taxon>Colocasieae</taxon>
        <taxon>Colocasia</taxon>
    </lineage>
</organism>